<gene>
    <name evidence="2" type="ORF">E3T25_16110</name>
</gene>
<name>A0ABY2J2M4_9MICO</name>
<dbReference type="EMBL" id="SOGO01000042">
    <property type="protein sequence ID" value="TFC99189.1"/>
    <property type="molecule type" value="Genomic_DNA"/>
</dbReference>
<evidence type="ECO:0000256" key="1">
    <source>
        <dbReference type="SAM" id="MobiDB-lite"/>
    </source>
</evidence>
<organism evidence="2 3">
    <name type="scientific">Cryobacterium sandaracinum</name>
    <dbReference type="NCBI Taxonomy" id="1259247"/>
    <lineage>
        <taxon>Bacteria</taxon>
        <taxon>Bacillati</taxon>
        <taxon>Actinomycetota</taxon>
        <taxon>Actinomycetes</taxon>
        <taxon>Micrococcales</taxon>
        <taxon>Microbacteriaceae</taxon>
        <taxon>Cryobacterium</taxon>
    </lineage>
</organism>
<comment type="caution">
    <text evidence="2">The sequence shown here is derived from an EMBL/GenBank/DDBJ whole genome shotgun (WGS) entry which is preliminary data.</text>
</comment>
<proteinExistence type="predicted"/>
<dbReference type="RefSeq" id="WP_134375367.1">
    <property type="nucleotide sequence ID" value="NZ_SOGO01000042.1"/>
</dbReference>
<protein>
    <submittedName>
        <fullName evidence="2">Uncharacterized protein</fullName>
    </submittedName>
</protein>
<evidence type="ECO:0000313" key="3">
    <source>
        <dbReference type="Proteomes" id="UP000297851"/>
    </source>
</evidence>
<accession>A0ABY2J2M4</accession>
<sequence length="164" mass="18727">MTDARFRPRDFALTPDRFGRPTGIEWKSIQVVDWVIPEDPAELQDLRRRYADWRTNAWRLQAAQMQHYYAMRIRRAIAEGTQVKGRGMTRSRVYAQMAGISYDRLVKMLRGEVIMRLEDVAAADRMLGDISGFTRGESLASEDDPSAAALPAASMGEFPDWART</sequence>
<dbReference type="Proteomes" id="UP000297851">
    <property type="component" value="Unassembled WGS sequence"/>
</dbReference>
<feature type="region of interest" description="Disordered" evidence="1">
    <location>
        <begin position="138"/>
        <end position="164"/>
    </location>
</feature>
<keyword evidence="3" id="KW-1185">Reference proteome</keyword>
<reference evidence="2 3" key="1">
    <citation type="submission" date="2019-03" db="EMBL/GenBank/DDBJ databases">
        <title>Genomics of glacier-inhabiting Cryobacterium strains.</title>
        <authorList>
            <person name="Liu Q."/>
            <person name="Xin Y.-H."/>
        </authorList>
    </citation>
    <scope>NUCLEOTIDE SEQUENCE [LARGE SCALE GENOMIC DNA]</scope>
    <source>
        <strain evidence="2 3">TMT2-16</strain>
    </source>
</reference>
<evidence type="ECO:0000313" key="2">
    <source>
        <dbReference type="EMBL" id="TFC99189.1"/>
    </source>
</evidence>